<sequence>MEYISFYNGNEMPIVGLGTFRVENNDECKASVKHAIESGFTHIDTAMIYENEDKVGEGIAEGLAATGLKRSDLFITSKLWLADYGRENVAEAYETSLKKLGLDYLDLYLMHWPGTDEAVMIDTWQGMEDLYKENKVKNIGVSNFNVEHLEALLAQVSIKPVINQVEFHPYLLQASLNRYLDVQNIHMESWSPLMNAQILEDETVKAIAKEVGKSPAQVIIRWNIEHGVVVIPKSVTPSRIEENLEVFDFSLTAEQIERLDKLNENSRIGPDPVEYSGH</sequence>
<evidence type="ECO:0000256" key="1">
    <source>
        <dbReference type="ARBA" id="ARBA00007905"/>
    </source>
</evidence>
<organism evidence="8 11">
    <name type="scientific">Staphylococcus caeli</name>
    <dbReference type="NCBI Taxonomy" id="2201815"/>
    <lineage>
        <taxon>Bacteria</taxon>
        <taxon>Bacillati</taxon>
        <taxon>Bacillota</taxon>
        <taxon>Bacilli</taxon>
        <taxon>Bacillales</taxon>
        <taxon>Staphylococcaceae</taxon>
        <taxon>Staphylococcus</taxon>
    </lineage>
</organism>
<reference evidence="8 11" key="2">
    <citation type="submission" date="2016-09" db="EMBL/GenBank/DDBJ databases">
        <authorList>
            <consortium name="Pathogen Informatics"/>
        </authorList>
    </citation>
    <scope>NUCLEOTIDE SEQUENCE [LARGE SCALE GENOMIC DNA]</scope>
    <source>
        <strain evidence="8 11">82B</strain>
    </source>
</reference>
<evidence type="ECO:0000256" key="2">
    <source>
        <dbReference type="ARBA" id="ARBA00022857"/>
    </source>
</evidence>
<evidence type="ECO:0000256" key="6">
    <source>
        <dbReference type="PIRSR" id="PIRSR000097-3"/>
    </source>
</evidence>
<keyword evidence="3 8" id="KW-0560">Oxidoreductase</keyword>
<proteinExistence type="inferred from homology"/>
<evidence type="ECO:0000313" key="10">
    <source>
        <dbReference type="Proteomes" id="UP000095412"/>
    </source>
</evidence>
<keyword evidence="2" id="KW-0521">NADP</keyword>
<feature type="active site" description="Proton donor" evidence="4">
    <location>
        <position position="49"/>
    </location>
</feature>
<evidence type="ECO:0000259" key="7">
    <source>
        <dbReference type="Pfam" id="PF00248"/>
    </source>
</evidence>
<dbReference type="PRINTS" id="PR00069">
    <property type="entry name" value="ALDKETRDTASE"/>
</dbReference>
<dbReference type="EMBL" id="FMPG01000001">
    <property type="protein sequence ID" value="SCS33858.1"/>
    <property type="molecule type" value="Genomic_DNA"/>
</dbReference>
<dbReference type="SUPFAM" id="SSF51430">
    <property type="entry name" value="NAD(P)-linked oxidoreductase"/>
    <property type="match status" value="1"/>
</dbReference>
<evidence type="ECO:0000313" key="8">
    <source>
        <dbReference type="EMBL" id="SCS33858.1"/>
    </source>
</evidence>
<dbReference type="EC" id="1.-.-.-" evidence="8"/>
<dbReference type="PIRSF" id="PIRSF000097">
    <property type="entry name" value="AKR"/>
    <property type="match status" value="1"/>
</dbReference>
<dbReference type="Proteomes" id="UP000095768">
    <property type="component" value="Unassembled WGS sequence"/>
</dbReference>
<dbReference type="Gene3D" id="3.20.20.100">
    <property type="entry name" value="NADP-dependent oxidoreductase domain"/>
    <property type="match status" value="1"/>
</dbReference>
<accession>A0A1D4JJL7</accession>
<evidence type="ECO:0000256" key="3">
    <source>
        <dbReference type="ARBA" id="ARBA00023002"/>
    </source>
</evidence>
<dbReference type="RefSeq" id="WP_069995035.1">
    <property type="nucleotide sequence ID" value="NZ_FMPG01000001.1"/>
</dbReference>
<protein>
    <submittedName>
        <fullName evidence="8">Aldo keto reductase</fullName>
        <ecNumber evidence="8">1.-.-.-</ecNumber>
    </submittedName>
</protein>
<dbReference type="InterPro" id="IPR020471">
    <property type="entry name" value="AKR"/>
</dbReference>
<dbReference type="PANTHER" id="PTHR43827">
    <property type="entry name" value="2,5-DIKETO-D-GLUCONIC ACID REDUCTASE"/>
    <property type="match status" value="1"/>
</dbReference>
<evidence type="ECO:0000313" key="11">
    <source>
        <dbReference type="Proteomes" id="UP000095768"/>
    </source>
</evidence>
<comment type="similarity">
    <text evidence="1">Belongs to the aldo/keto reductase family.</text>
</comment>
<dbReference type="GO" id="GO:0016616">
    <property type="term" value="F:oxidoreductase activity, acting on the CH-OH group of donors, NAD or NADP as acceptor"/>
    <property type="evidence" value="ECO:0007669"/>
    <property type="project" value="UniProtKB-ARBA"/>
</dbReference>
<dbReference type="PANTHER" id="PTHR43827:SF3">
    <property type="entry name" value="NADP-DEPENDENT OXIDOREDUCTASE DOMAIN-CONTAINING PROTEIN"/>
    <property type="match status" value="1"/>
</dbReference>
<dbReference type="InterPro" id="IPR023210">
    <property type="entry name" value="NADP_OxRdtase_dom"/>
</dbReference>
<keyword evidence="10" id="KW-1185">Reference proteome</keyword>
<dbReference type="PROSITE" id="PS00063">
    <property type="entry name" value="ALDOKETO_REDUCTASE_3"/>
    <property type="match status" value="1"/>
</dbReference>
<dbReference type="OrthoDB" id="9804790at2"/>
<evidence type="ECO:0000313" key="9">
    <source>
        <dbReference type="EMBL" id="SCS61826.1"/>
    </source>
</evidence>
<feature type="domain" description="NADP-dependent oxidoreductase" evidence="7">
    <location>
        <begin position="16"/>
        <end position="264"/>
    </location>
</feature>
<name>A0A1D4JJL7_9STAP</name>
<feature type="binding site" evidence="5">
    <location>
        <position position="111"/>
    </location>
    <ligand>
        <name>substrate</name>
    </ligand>
</feature>
<evidence type="ECO:0000256" key="4">
    <source>
        <dbReference type="PIRSR" id="PIRSR000097-1"/>
    </source>
</evidence>
<dbReference type="FunFam" id="3.20.20.100:FF:000015">
    <property type="entry name" value="Oxidoreductase, aldo/keto reductase family"/>
    <property type="match status" value="1"/>
</dbReference>
<dbReference type="AlphaFoldDB" id="A0A1D4JJL7"/>
<dbReference type="InterPro" id="IPR036812">
    <property type="entry name" value="NAD(P)_OxRdtase_dom_sf"/>
</dbReference>
<reference evidence="9 10" key="1">
    <citation type="submission" date="2016-09" db="EMBL/GenBank/DDBJ databases">
        <authorList>
            <consortium name="Pathogen Informatics"/>
            <person name="Sun Q."/>
            <person name="Inoue M."/>
        </authorList>
    </citation>
    <scope>NUCLEOTIDE SEQUENCE [LARGE SCALE GENOMIC DNA]</scope>
    <source>
        <strain evidence="9 10">82C</strain>
    </source>
</reference>
<dbReference type="Pfam" id="PF00248">
    <property type="entry name" value="Aldo_ket_red"/>
    <property type="match status" value="1"/>
</dbReference>
<evidence type="ECO:0000256" key="5">
    <source>
        <dbReference type="PIRSR" id="PIRSR000097-2"/>
    </source>
</evidence>
<dbReference type="Proteomes" id="UP000095412">
    <property type="component" value="Unassembled WGS sequence"/>
</dbReference>
<dbReference type="PROSITE" id="PS00062">
    <property type="entry name" value="ALDOKETO_REDUCTASE_2"/>
    <property type="match status" value="1"/>
</dbReference>
<dbReference type="EMBL" id="FMPI01000004">
    <property type="protein sequence ID" value="SCS61826.1"/>
    <property type="molecule type" value="Genomic_DNA"/>
</dbReference>
<dbReference type="InterPro" id="IPR018170">
    <property type="entry name" value="Aldo/ket_reductase_CS"/>
</dbReference>
<feature type="site" description="Lowers pKa of active site Tyr" evidence="6">
    <location>
        <position position="78"/>
    </location>
</feature>
<gene>
    <name evidence="8" type="primary">ytbE_1</name>
    <name evidence="8" type="ORF">SAMEA2297795_00269</name>
    <name evidence="9" type="ORF">SAMEA2297796_00812</name>
</gene>